<evidence type="ECO:0000313" key="2">
    <source>
        <dbReference type="Proteomes" id="UP001230978"/>
    </source>
</evidence>
<dbReference type="RefSeq" id="WP_281470343.1">
    <property type="nucleotide sequence ID" value="NZ_CP124536.1"/>
</dbReference>
<dbReference type="EMBL" id="CP124536">
    <property type="protein sequence ID" value="WGV18276.1"/>
    <property type="molecule type" value="Genomic_DNA"/>
</dbReference>
<organism evidence="1 2">
    <name type="scientific">Fuscovulum ytuae</name>
    <dbReference type="NCBI Taxonomy" id="3042299"/>
    <lineage>
        <taxon>Bacteria</taxon>
        <taxon>Pseudomonadati</taxon>
        <taxon>Pseudomonadota</taxon>
        <taxon>Alphaproteobacteria</taxon>
        <taxon>Rhodobacterales</taxon>
        <taxon>Paracoccaceae</taxon>
        <taxon>Fuscovulum</taxon>
    </lineage>
</organism>
<keyword evidence="2" id="KW-1185">Reference proteome</keyword>
<sequence length="289" mass="32008">MPTSKRLKSQGIGDVLARQRELIARELLEGTGAGIAVGLVAGELRQGIRIWFSELGEKHGPVAEILPHGLKSHSVRLFFGSFSGSTLSKIRMAGEEETALARALFRSISPDRKVEIRGQDPLSWLVLDGGFEATALYRHDRHKPDTEEAIVATCREVIVPMMAAMAELIGYDPVNDPVPDTAPEFEGMLSRVVVNRRERNLRNRLLCIRLHGHRCAVCRADPHDVYGDAGSIIEVHHLEPLGLLSSPRPYDPVSDLVPLCPCCHRAVHTKRPVPHTPEELAEIMRRKDG</sequence>
<keyword evidence="1" id="KW-0540">Nuclease</keyword>
<protein>
    <submittedName>
        <fullName evidence="1">HNH endonuclease</fullName>
    </submittedName>
</protein>
<keyword evidence="1" id="KW-0614">Plasmid</keyword>
<proteinExistence type="predicted"/>
<evidence type="ECO:0000313" key="1">
    <source>
        <dbReference type="EMBL" id="WGV18276.1"/>
    </source>
</evidence>
<dbReference type="InterPro" id="IPR003615">
    <property type="entry name" value="HNH_nuc"/>
</dbReference>
<dbReference type="Gene3D" id="1.10.30.50">
    <property type="match status" value="1"/>
</dbReference>
<keyword evidence="1" id="KW-0255">Endonuclease</keyword>
<reference evidence="1 2" key="1">
    <citation type="submission" date="2023-04" db="EMBL/GenBank/DDBJ databases">
        <title>YMD61, complete Genome.</title>
        <authorList>
            <person name="Zhang J."/>
        </authorList>
    </citation>
    <scope>NUCLEOTIDE SEQUENCE [LARGE SCALE GENOMIC DNA]</scope>
    <source>
        <strain evidence="1 2">YMD61</strain>
        <plasmid evidence="1 2">unnamed1</plasmid>
    </source>
</reference>
<accession>A0ABY8QE25</accession>
<gene>
    <name evidence="1" type="ORF">QF092_18850</name>
</gene>
<dbReference type="CDD" id="cd00085">
    <property type="entry name" value="HNHc"/>
    <property type="match status" value="1"/>
</dbReference>
<geneLocation type="plasmid" evidence="1 2">
    <name>unnamed1</name>
</geneLocation>
<dbReference type="Proteomes" id="UP001230978">
    <property type="component" value="Plasmid unnamed1"/>
</dbReference>
<keyword evidence="1" id="KW-0378">Hydrolase</keyword>
<dbReference type="GO" id="GO:0004519">
    <property type="term" value="F:endonuclease activity"/>
    <property type="evidence" value="ECO:0007669"/>
    <property type="project" value="UniProtKB-KW"/>
</dbReference>
<name>A0ABY8QE25_9RHOB</name>